<dbReference type="InterPro" id="IPR000577">
    <property type="entry name" value="Carb_kinase_FGGY"/>
</dbReference>
<dbReference type="Proteomes" id="UP000254507">
    <property type="component" value="Unassembled WGS sequence"/>
</dbReference>
<feature type="domain" description="Carbohydrate kinase FGGY N-terminal" evidence="5">
    <location>
        <begin position="3"/>
        <end position="248"/>
    </location>
</feature>
<dbReference type="AlphaFoldDB" id="A0A263HDH0"/>
<dbReference type="SUPFAM" id="SSF53067">
    <property type="entry name" value="Actin-like ATPase domain"/>
    <property type="match status" value="2"/>
</dbReference>
<dbReference type="Gene3D" id="3.30.420.40">
    <property type="match status" value="2"/>
</dbReference>
<dbReference type="EMBL" id="UFSB01000001">
    <property type="protein sequence ID" value="SUU38123.1"/>
    <property type="molecule type" value="Genomic_DNA"/>
</dbReference>
<reference evidence="7 9" key="1">
    <citation type="submission" date="2017-07" db="EMBL/GenBank/DDBJ databases">
        <title>Virulence factors identified in Actinobacillus seminis.</title>
        <authorList>
            <person name="Negrete-Abascal E."/>
            <person name="Vaca-Pacheco S."/>
            <person name="Montes-Garcia F."/>
            <person name="Leyto-Gil A.M."/>
            <person name="Fragoso-Garcia E."/>
            <person name="Carvente-Garcia R."/>
            <person name="Perez-Agueros S."/>
            <person name="Castelan-Sanchez H.G."/>
            <person name="Garcia-Molina A."/>
            <person name="Villamar T.E."/>
            <person name="Vazquez-Cruz C."/>
        </authorList>
    </citation>
    <scope>NUCLEOTIDE SEQUENCE [LARGE SCALE GENOMIC DNA]</scope>
    <source>
        <strain evidence="7 9">ATCC 15768</strain>
    </source>
</reference>
<sequence length="483" mass="54380">MAYLGIDCGGTFIKALLIDEYGNHLGCVKRNIGILSKQAGYAERDMKKLWDVCIEVIQDVINVSKIDNRDIKSIGISGQGKGVFLLDENLEPLGNAILSSDQRSIDIVKMWEKEAIPQKIYPITNQSLWAGHPVSILRWLKENEFARYQKIKHILMSHDYLRFCLTGNIHCEITNISESNLYNIHTKEYDVKLAELFGIEDIFACFPPIIQSRQIAGYVTEEIAKKTGLFTGTPVVGGLFDVISGSLCADLDGEEYLNVILGTWTIVTGKSSHVKENDISLIHCSDDDAFIIHDDSPTSIANLEWFLKQWTTVGYDKANAMVAEQYSKMNSILFIPFLYGSNSKIGMPATLYGLQAHHSQGQLLKAVYEGVIFSFMHHFERMKVAFPSVHILRVQGGIAKSDIWLQMMADISGCQLEVLDIEEIGCFGAAIVAMQGIEVDIKNVKERLHLNKKIFVPDQNHFIQYQEKYNQYLQLVNAMQVLA</sequence>
<gene>
    <name evidence="8" type="primary">lyx_2</name>
    <name evidence="7" type="ORF">CFY87_07600</name>
    <name evidence="8" type="ORF">NCTC10851_01930</name>
</gene>
<evidence type="ECO:0000256" key="4">
    <source>
        <dbReference type="RuleBase" id="RU003733"/>
    </source>
</evidence>
<dbReference type="PANTHER" id="PTHR43095">
    <property type="entry name" value="SUGAR KINASE"/>
    <property type="match status" value="1"/>
</dbReference>
<dbReference type="PROSITE" id="PS00445">
    <property type="entry name" value="FGGY_KINASES_2"/>
    <property type="match status" value="1"/>
</dbReference>
<evidence type="ECO:0000313" key="10">
    <source>
        <dbReference type="Proteomes" id="UP000254507"/>
    </source>
</evidence>
<protein>
    <submittedName>
        <fullName evidence="7 8">Carbohydrate kinase</fullName>
        <ecNumber evidence="8">2.7.1.-</ecNumber>
    </submittedName>
</protein>
<dbReference type="PIRSF" id="PIRSF000538">
    <property type="entry name" value="GlpK"/>
    <property type="match status" value="1"/>
</dbReference>
<evidence type="ECO:0000256" key="3">
    <source>
        <dbReference type="ARBA" id="ARBA00022777"/>
    </source>
</evidence>
<dbReference type="GO" id="GO:0005975">
    <property type="term" value="P:carbohydrate metabolic process"/>
    <property type="evidence" value="ECO:0007669"/>
    <property type="project" value="InterPro"/>
</dbReference>
<dbReference type="InterPro" id="IPR018484">
    <property type="entry name" value="FGGY_N"/>
</dbReference>
<dbReference type="Proteomes" id="UP000215738">
    <property type="component" value="Unassembled WGS sequence"/>
</dbReference>
<evidence type="ECO:0000313" key="7">
    <source>
        <dbReference type="EMBL" id="OZN24576.1"/>
    </source>
</evidence>
<dbReference type="InterPro" id="IPR043129">
    <property type="entry name" value="ATPase_NBD"/>
</dbReference>
<dbReference type="CDD" id="cd07802">
    <property type="entry name" value="ASKHA_NBD_FGGY_EcLyxK-like"/>
    <property type="match status" value="1"/>
</dbReference>
<evidence type="ECO:0000256" key="2">
    <source>
        <dbReference type="ARBA" id="ARBA00022679"/>
    </source>
</evidence>
<organism evidence="8 10">
    <name type="scientific">Actinobacillus seminis</name>
    <dbReference type="NCBI Taxonomy" id="722"/>
    <lineage>
        <taxon>Bacteria</taxon>
        <taxon>Pseudomonadati</taxon>
        <taxon>Pseudomonadota</taxon>
        <taxon>Gammaproteobacteria</taxon>
        <taxon>Pasteurellales</taxon>
        <taxon>Pasteurellaceae</taxon>
        <taxon>Actinobacillus</taxon>
    </lineage>
</organism>
<keyword evidence="2 4" id="KW-0808">Transferase</keyword>
<proteinExistence type="inferred from homology"/>
<dbReference type="GO" id="GO:0016301">
    <property type="term" value="F:kinase activity"/>
    <property type="evidence" value="ECO:0007669"/>
    <property type="project" value="UniProtKB-KW"/>
</dbReference>
<dbReference type="EC" id="2.7.1.-" evidence="8"/>
<dbReference type="InParanoid" id="A0A263HDH0"/>
<reference evidence="8 10" key="2">
    <citation type="submission" date="2018-06" db="EMBL/GenBank/DDBJ databases">
        <authorList>
            <consortium name="Pathogen Informatics"/>
            <person name="Doyle S."/>
        </authorList>
    </citation>
    <scope>NUCLEOTIDE SEQUENCE [LARGE SCALE GENOMIC DNA]</scope>
    <source>
        <strain evidence="8 10">NCTC10851</strain>
    </source>
</reference>
<name>A0A263HDH0_9PAST</name>
<dbReference type="OrthoDB" id="9805576at2"/>
<dbReference type="InterPro" id="IPR018485">
    <property type="entry name" value="FGGY_C"/>
</dbReference>
<evidence type="ECO:0000256" key="1">
    <source>
        <dbReference type="ARBA" id="ARBA00009156"/>
    </source>
</evidence>
<dbReference type="RefSeq" id="WP_094946616.1">
    <property type="nucleotide sequence ID" value="NZ_NLFK01000007.1"/>
</dbReference>
<dbReference type="PANTHER" id="PTHR43095:SF3">
    <property type="entry name" value="L-XYLULOSE_3-KETO-L-GULONATE KINASE"/>
    <property type="match status" value="1"/>
</dbReference>
<feature type="domain" description="Carbohydrate kinase FGGY C-terminal" evidence="6">
    <location>
        <begin position="258"/>
        <end position="434"/>
    </location>
</feature>
<evidence type="ECO:0000259" key="5">
    <source>
        <dbReference type="Pfam" id="PF00370"/>
    </source>
</evidence>
<dbReference type="InterPro" id="IPR050406">
    <property type="entry name" value="FGGY_Carb_Kinase"/>
</dbReference>
<evidence type="ECO:0000313" key="9">
    <source>
        <dbReference type="Proteomes" id="UP000215738"/>
    </source>
</evidence>
<dbReference type="Pfam" id="PF02782">
    <property type="entry name" value="FGGY_C"/>
    <property type="match status" value="1"/>
</dbReference>
<dbReference type="GO" id="GO:0016773">
    <property type="term" value="F:phosphotransferase activity, alcohol group as acceptor"/>
    <property type="evidence" value="ECO:0007669"/>
    <property type="project" value="InterPro"/>
</dbReference>
<keyword evidence="9" id="KW-1185">Reference proteome</keyword>
<dbReference type="InterPro" id="IPR018483">
    <property type="entry name" value="Carb_kinase_FGGY_CS"/>
</dbReference>
<accession>A0A263HDH0</accession>
<dbReference type="EMBL" id="NLFK01000007">
    <property type="protein sequence ID" value="OZN24576.1"/>
    <property type="molecule type" value="Genomic_DNA"/>
</dbReference>
<evidence type="ECO:0000259" key="6">
    <source>
        <dbReference type="Pfam" id="PF02782"/>
    </source>
</evidence>
<comment type="similarity">
    <text evidence="1 4">Belongs to the FGGY kinase family.</text>
</comment>
<dbReference type="Pfam" id="PF00370">
    <property type="entry name" value="FGGY_N"/>
    <property type="match status" value="1"/>
</dbReference>
<keyword evidence="3 4" id="KW-0418">Kinase</keyword>
<evidence type="ECO:0000313" key="8">
    <source>
        <dbReference type="EMBL" id="SUU38123.1"/>
    </source>
</evidence>